<reference evidence="3 4" key="1">
    <citation type="submission" date="2020-10" db="EMBL/GenBank/DDBJ databases">
        <title>Trueperella pecoris sp. nov. isolated from bovine and porcine specimens.</title>
        <authorList>
            <person name="Schoenecker L."/>
            <person name="Schnydrig P."/>
            <person name="Brodard I."/>
            <person name="Thomann A."/>
            <person name="Hemphill A."/>
            <person name="Rodriguez-Campos S."/>
            <person name="Perreten V."/>
            <person name="Jores J."/>
            <person name="Kittl S."/>
        </authorList>
    </citation>
    <scope>NUCLEOTIDE SEQUENCE [LARGE SCALE GENOMIC DNA]</scope>
    <source>
        <strain evidence="3 4">19OD0592</strain>
    </source>
</reference>
<accession>A0A7M1R309</accession>
<name>A0A7M1R309_9ACTO</name>
<dbReference type="AlphaFoldDB" id="A0A7M1R309"/>
<dbReference type="RefSeq" id="WP_197555208.1">
    <property type="nucleotide sequence ID" value="NZ_CP063212.1"/>
</dbReference>
<gene>
    <name evidence="3" type="ORF">INS90_05140</name>
</gene>
<dbReference type="Gene3D" id="3.30.70.1060">
    <property type="entry name" value="Dimeric alpha+beta barrel"/>
    <property type="match status" value="1"/>
</dbReference>
<proteinExistence type="inferred from homology"/>
<evidence type="ECO:0000256" key="1">
    <source>
        <dbReference type="ARBA" id="ARBA00007689"/>
    </source>
</evidence>
<protein>
    <recommendedName>
        <fullName evidence="2">YCII-related domain-containing protein</fullName>
    </recommendedName>
</protein>
<dbReference type="EMBL" id="CP063212">
    <property type="protein sequence ID" value="QOR48639.1"/>
    <property type="molecule type" value="Genomic_DNA"/>
</dbReference>
<evidence type="ECO:0000313" key="3">
    <source>
        <dbReference type="EMBL" id="QOR48639.1"/>
    </source>
</evidence>
<dbReference type="Proteomes" id="UP000594961">
    <property type="component" value="Chromosome"/>
</dbReference>
<dbReference type="SUPFAM" id="SSF54909">
    <property type="entry name" value="Dimeric alpha+beta barrel"/>
    <property type="match status" value="1"/>
</dbReference>
<evidence type="ECO:0000259" key="2">
    <source>
        <dbReference type="Pfam" id="PF03795"/>
    </source>
</evidence>
<evidence type="ECO:0000313" key="4">
    <source>
        <dbReference type="Proteomes" id="UP000594961"/>
    </source>
</evidence>
<dbReference type="InterPro" id="IPR011008">
    <property type="entry name" value="Dimeric_a/b-barrel"/>
</dbReference>
<feature type="domain" description="YCII-related" evidence="2">
    <location>
        <begin position="6"/>
        <end position="84"/>
    </location>
</feature>
<organism evidence="3 4">
    <name type="scientific">Trueperella pecoris</name>
    <dbReference type="NCBI Taxonomy" id="2733571"/>
    <lineage>
        <taxon>Bacteria</taxon>
        <taxon>Bacillati</taxon>
        <taxon>Actinomycetota</taxon>
        <taxon>Actinomycetes</taxon>
        <taxon>Actinomycetales</taxon>
        <taxon>Actinomycetaceae</taxon>
        <taxon>Trueperella</taxon>
    </lineage>
</organism>
<dbReference type="Pfam" id="PF03795">
    <property type="entry name" value="YCII"/>
    <property type="match status" value="1"/>
</dbReference>
<sequence>MAIYAVRYTYNHETERQAEVRPAHRVFLKTLLDEGVLLASGPLEGGQALIIIRADDAVDALGILEGDPMNTESLIDSREALQWTAVYGPWA</sequence>
<comment type="similarity">
    <text evidence="1">Belongs to the YciI family.</text>
</comment>
<dbReference type="InterPro" id="IPR005545">
    <property type="entry name" value="YCII"/>
</dbReference>